<reference evidence="1 2" key="1">
    <citation type="submission" date="2007-11" db="EMBL/GenBank/DDBJ databases">
        <authorList>
            <consortium name="The Salmonella enterica serovar Arizonae Genome Sequencing Project"/>
            <person name="McClelland M."/>
            <person name="Sanderson E.K."/>
            <person name="Porwollik S."/>
            <person name="Spieth J."/>
            <person name="Clifton W.S."/>
            <person name="Fulton R."/>
            <person name="Chunyan W."/>
            <person name="Wollam A."/>
            <person name="Shah N."/>
            <person name="Pepin K."/>
            <person name="Bhonagiri V."/>
            <person name="Nash W."/>
            <person name="Johnson M."/>
            <person name="Thiruvilangam P."/>
            <person name="Wilson R."/>
        </authorList>
    </citation>
    <scope>NUCLEOTIDE SEQUENCE [LARGE SCALE GENOMIC DNA]</scope>
    <source>
        <strain evidence="2">ATCC BAA-731 / CDC346-86 / RSK2980</strain>
    </source>
</reference>
<accession>A9MLJ9</accession>
<dbReference type="KEGG" id="ses:SARI_04025"/>
<dbReference type="HOGENOM" id="CLU_3257480_0_0_6"/>
<sequence length="42" mass="4823">MYRWMATQSVLSGLRNARIVGRINVARFGNALLQRLMTRLMG</sequence>
<organism evidence="1 2">
    <name type="scientific">Salmonella arizonae (strain ATCC BAA-731 / CDC346-86 / RSK2980)</name>
    <dbReference type="NCBI Taxonomy" id="41514"/>
    <lineage>
        <taxon>Bacteria</taxon>
        <taxon>Pseudomonadati</taxon>
        <taxon>Pseudomonadota</taxon>
        <taxon>Gammaproteobacteria</taxon>
        <taxon>Enterobacterales</taxon>
        <taxon>Enterobacteriaceae</taxon>
        <taxon>Salmonella</taxon>
    </lineage>
</organism>
<evidence type="ECO:0000313" key="1">
    <source>
        <dbReference type="EMBL" id="ABX23818.1"/>
    </source>
</evidence>
<dbReference type="Proteomes" id="UP000002084">
    <property type="component" value="Chromosome"/>
</dbReference>
<gene>
    <name evidence="1" type="ordered locus">SARI_04025</name>
</gene>
<dbReference type="EMBL" id="CP000880">
    <property type="protein sequence ID" value="ABX23818.1"/>
    <property type="molecule type" value="Genomic_DNA"/>
</dbReference>
<proteinExistence type="predicted"/>
<name>A9MLJ9_SALAR</name>
<dbReference type="AlphaFoldDB" id="A9MLJ9"/>
<evidence type="ECO:0000313" key="2">
    <source>
        <dbReference type="Proteomes" id="UP000002084"/>
    </source>
</evidence>
<protein>
    <submittedName>
        <fullName evidence="1">Uncharacterized protein</fullName>
    </submittedName>
</protein>
<keyword evidence="2" id="KW-1185">Reference proteome</keyword>